<dbReference type="PANTHER" id="PTHR37534:SF26">
    <property type="entry name" value="TRANSCRIPTION FACTOR, PUTATIVE-RELATED"/>
    <property type="match status" value="1"/>
</dbReference>
<dbReference type="SMART" id="SM00066">
    <property type="entry name" value="GAL4"/>
    <property type="match status" value="1"/>
</dbReference>
<evidence type="ECO:0000313" key="5">
    <source>
        <dbReference type="EMBL" id="KEQ69600.1"/>
    </source>
</evidence>
<evidence type="ECO:0000313" key="6">
    <source>
        <dbReference type="Proteomes" id="UP000027730"/>
    </source>
</evidence>
<dbReference type="CDD" id="cd00067">
    <property type="entry name" value="GAL4"/>
    <property type="match status" value="1"/>
</dbReference>
<dbReference type="GeneID" id="25412166"/>
<dbReference type="GO" id="GO:0000981">
    <property type="term" value="F:DNA-binding transcription factor activity, RNA polymerase II-specific"/>
    <property type="evidence" value="ECO:0007669"/>
    <property type="project" value="InterPro"/>
</dbReference>
<sequence length="600" mass="66951">MSSTRRTLTRHKSGCCWTCTLRRKKCDGEKPACFACKSRNITCHGFGNRPEWLDSEDRKRVELKKIKDAVKLNRKRRRTDATEDRDDEDLANNARPTFAQNIATDPYQIQSDEDPMNEPSEMLEPCPDLSAAHYSPPIYEQGSSQTPSIAQTPMATTYFRFGYHREAELLMHYLDHVFALQFRFHTPSVANGGRGWLLWLLTETKPLYHAALSLGALHQHSLLARSAQGQRYHDTLSELNEHHSRALQELQKFLQSSYEVSTGARSGRKRRLQILACGVQFISFELFRGGKSQWQVHLDALATVVRGMTLGSMEDDASPVDCDPGTPSGREPHRLESNAEHFLVGAVLWFDVMSCASTNEPPRLHAEALDLLQGQIDLANIIGCQPWVTLAVGDIAALSAWKTEAISTSSLSFWKLFEQGHPIRKRLKDGIASLRAEIDESFAALGLSHLGTMGAYLVLTNPGVQQEAFKRAITLVFAHAAQVYLDTVISGADPKLDDVRNSVIDTMNALQELRFICDAQALRNLIWPICIAGSMAEDVPTQSYFQGLIQDLGEEAHAFGNTTDTLRIMQKCWASRAEDGSGSWDWATAMESLGQCVLLV</sequence>
<keyword evidence="6" id="KW-1185">Reference proteome</keyword>
<dbReference type="PROSITE" id="PS50048">
    <property type="entry name" value="ZN2_CY6_FUNGAL_2"/>
    <property type="match status" value="1"/>
</dbReference>
<gene>
    <name evidence="5" type="ORF">M436DRAFT_55574</name>
</gene>
<dbReference type="InterPro" id="IPR001138">
    <property type="entry name" value="Zn2Cys6_DnaBD"/>
</dbReference>
<feature type="region of interest" description="Disordered" evidence="3">
    <location>
        <begin position="74"/>
        <end position="127"/>
    </location>
</feature>
<dbReference type="HOGENOM" id="CLU_019313_0_0_1"/>
<reference evidence="5 6" key="1">
    <citation type="journal article" date="2014" name="BMC Genomics">
        <title>Genome sequencing of four Aureobasidium pullulans varieties: biotechnological potential, stress tolerance, and description of new species.</title>
        <authorList>
            <person name="Gostin Ar C."/>
            <person name="Ohm R.A."/>
            <person name="Kogej T."/>
            <person name="Sonjak S."/>
            <person name="Turk M."/>
            <person name="Zajc J."/>
            <person name="Zalar P."/>
            <person name="Grube M."/>
            <person name="Sun H."/>
            <person name="Han J."/>
            <person name="Sharma A."/>
            <person name="Chiniquy J."/>
            <person name="Ngan C.Y."/>
            <person name="Lipzen A."/>
            <person name="Barry K."/>
            <person name="Grigoriev I.V."/>
            <person name="Gunde-Cimerman N."/>
        </authorList>
    </citation>
    <scope>NUCLEOTIDE SEQUENCE [LARGE SCALE GENOMIC DNA]</scope>
    <source>
        <strain evidence="5 6">CBS 147.97</strain>
    </source>
</reference>
<name>A0A074W943_9PEZI</name>
<dbReference type="RefSeq" id="XP_013423617.1">
    <property type="nucleotide sequence ID" value="XM_013568163.1"/>
</dbReference>
<protein>
    <recommendedName>
        <fullName evidence="4">Zn(2)-C6 fungal-type domain-containing protein</fullName>
    </recommendedName>
</protein>
<dbReference type="SUPFAM" id="SSF57701">
    <property type="entry name" value="Zn2/Cys6 DNA-binding domain"/>
    <property type="match status" value="1"/>
</dbReference>
<dbReference type="Gene3D" id="4.10.240.10">
    <property type="entry name" value="Zn(2)-C6 fungal-type DNA-binding domain"/>
    <property type="match status" value="1"/>
</dbReference>
<organism evidence="5 6">
    <name type="scientific">Aureobasidium namibiae CBS 147.97</name>
    <dbReference type="NCBI Taxonomy" id="1043004"/>
    <lineage>
        <taxon>Eukaryota</taxon>
        <taxon>Fungi</taxon>
        <taxon>Dikarya</taxon>
        <taxon>Ascomycota</taxon>
        <taxon>Pezizomycotina</taxon>
        <taxon>Dothideomycetes</taxon>
        <taxon>Dothideomycetidae</taxon>
        <taxon>Dothideales</taxon>
        <taxon>Saccotheciaceae</taxon>
        <taxon>Aureobasidium</taxon>
    </lineage>
</organism>
<evidence type="ECO:0000256" key="3">
    <source>
        <dbReference type="SAM" id="MobiDB-lite"/>
    </source>
</evidence>
<dbReference type="STRING" id="1043004.A0A074W943"/>
<dbReference type="EMBL" id="KL584721">
    <property type="protein sequence ID" value="KEQ69600.1"/>
    <property type="molecule type" value="Genomic_DNA"/>
</dbReference>
<feature type="compositionally biased region" description="Polar residues" evidence="3">
    <location>
        <begin position="94"/>
        <end position="110"/>
    </location>
</feature>
<dbReference type="OrthoDB" id="5213892at2759"/>
<dbReference type="Proteomes" id="UP000027730">
    <property type="component" value="Unassembled WGS sequence"/>
</dbReference>
<dbReference type="GO" id="GO:0045944">
    <property type="term" value="P:positive regulation of transcription by RNA polymerase II"/>
    <property type="evidence" value="ECO:0007669"/>
    <property type="project" value="TreeGrafter"/>
</dbReference>
<dbReference type="InterPro" id="IPR036864">
    <property type="entry name" value="Zn2-C6_fun-type_DNA-bd_sf"/>
</dbReference>
<comment type="subcellular location">
    <subcellularLocation>
        <location evidence="1">Nucleus</location>
    </subcellularLocation>
</comment>
<dbReference type="PANTHER" id="PTHR37534">
    <property type="entry name" value="TRANSCRIPTIONAL ACTIVATOR PROTEIN UGA3"/>
    <property type="match status" value="1"/>
</dbReference>
<feature type="domain" description="Zn(2)-C6 fungal-type" evidence="4">
    <location>
        <begin position="15"/>
        <end position="43"/>
    </location>
</feature>
<dbReference type="InterPro" id="IPR021858">
    <property type="entry name" value="Fun_TF"/>
</dbReference>
<evidence type="ECO:0000256" key="2">
    <source>
        <dbReference type="ARBA" id="ARBA00023242"/>
    </source>
</evidence>
<dbReference type="Pfam" id="PF00172">
    <property type="entry name" value="Zn_clus"/>
    <property type="match status" value="1"/>
</dbReference>
<accession>A0A074W943</accession>
<dbReference type="GO" id="GO:0000976">
    <property type="term" value="F:transcription cis-regulatory region binding"/>
    <property type="evidence" value="ECO:0007669"/>
    <property type="project" value="TreeGrafter"/>
</dbReference>
<evidence type="ECO:0000256" key="1">
    <source>
        <dbReference type="ARBA" id="ARBA00004123"/>
    </source>
</evidence>
<keyword evidence="2" id="KW-0539">Nucleus</keyword>
<evidence type="ECO:0000259" key="4">
    <source>
        <dbReference type="PROSITE" id="PS50048"/>
    </source>
</evidence>
<dbReference type="GO" id="GO:0008270">
    <property type="term" value="F:zinc ion binding"/>
    <property type="evidence" value="ECO:0007669"/>
    <property type="project" value="InterPro"/>
</dbReference>
<dbReference type="GO" id="GO:0005634">
    <property type="term" value="C:nucleus"/>
    <property type="evidence" value="ECO:0007669"/>
    <property type="project" value="UniProtKB-SubCell"/>
</dbReference>
<proteinExistence type="predicted"/>
<dbReference type="AlphaFoldDB" id="A0A074W943"/>
<dbReference type="Pfam" id="PF11951">
    <property type="entry name" value="Fungal_trans_2"/>
    <property type="match status" value="1"/>
</dbReference>